<comment type="caution">
    <text evidence="3">The sequence shown here is derived from an EMBL/GenBank/DDBJ whole genome shotgun (WGS) entry which is preliminary data.</text>
</comment>
<dbReference type="Pfam" id="PF13477">
    <property type="entry name" value="Glyco_trans_4_2"/>
    <property type="match status" value="1"/>
</dbReference>
<evidence type="ECO:0000259" key="1">
    <source>
        <dbReference type="Pfam" id="PF00534"/>
    </source>
</evidence>
<feature type="domain" description="Glycosyltransferase subfamily 4-like N-terminal" evidence="2">
    <location>
        <begin position="3"/>
        <end position="139"/>
    </location>
</feature>
<dbReference type="RefSeq" id="WP_319047815.1">
    <property type="nucleotide sequence ID" value="NZ_JAUQUG010000025.1"/>
</dbReference>
<gene>
    <name evidence="3" type="ORF">Q6A80_04705</name>
</gene>
<dbReference type="SUPFAM" id="SSF53756">
    <property type="entry name" value="UDP-Glycosyltransferase/glycogen phosphorylase"/>
    <property type="match status" value="1"/>
</dbReference>
<feature type="domain" description="Glycosyl transferase family 1" evidence="1">
    <location>
        <begin position="190"/>
        <end position="349"/>
    </location>
</feature>
<proteinExistence type="predicted"/>
<sequence>MKKILYVINVDWFYISHFLPVGLEGINKGYEVHIACGITDRKEYLENLGFIVHPLPISRSGTSVKTEIKTIIKMYKIIKSVNPQVLEFFTIKPVLYGGIVSRFLKIPKKVFYITGLGYVFIAKSLKGFIVRNIVKMLYKLAISGKNSSIITENIYDKELINSLNAVNDNQIKIIRGAGVDLSKYYYIEEKNENIKVSMACRLLKDKGVFEYIEASKILKKKYLNVKFELYGDIDIHNPASLTSDDVEKIKKDGFVSVYGFSSDIAKVFSDSNIVVLPSYREGLPKVLIEAAACGRAVVTTDVPGCRDAIEPNVTGLLCEVKDTESLASVIEKLILDKDLRNSMGKEGRKLAEQEFDINKVVEKHFDIYEGRV</sequence>
<name>A0AAW9D9Z1_9BACT</name>
<dbReference type="InterPro" id="IPR001296">
    <property type="entry name" value="Glyco_trans_1"/>
</dbReference>
<dbReference type="CDD" id="cd03808">
    <property type="entry name" value="GT4_CapM-like"/>
    <property type="match status" value="1"/>
</dbReference>
<evidence type="ECO:0000313" key="3">
    <source>
        <dbReference type="EMBL" id="MDX4069020.1"/>
    </source>
</evidence>
<dbReference type="GO" id="GO:0016757">
    <property type="term" value="F:glycosyltransferase activity"/>
    <property type="evidence" value="ECO:0007669"/>
    <property type="project" value="InterPro"/>
</dbReference>
<reference evidence="3" key="1">
    <citation type="journal article" date="2023" name="Front. Microbiol.">
        <title>Genomic diversity and taxonomic marker for Arcobacter species.</title>
        <authorList>
            <person name="Zhou G."/>
            <person name="Gu Y."/>
            <person name="Wang H."/>
            <person name="Chen X."/>
            <person name="Zhang X."/>
            <person name="Shao Z."/>
            <person name="Yan X."/>
            <person name="Zhang J."/>
            <person name="Zhang M."/>
        </authorList>
    </citation>
    <scope>NUCLEOTIDE SEQUENCE</scope>
    <source>
        <strain evidence="3">BJSY19SF1-2</strain>
    </source>
</reference>
<accession>A0AAW9D9Z1</accession>
<dbReference type="Pfam" id="PF00534">
    <property type="entry name" value="Glycos_transf_1"/>
    <property type="match status" value="1"/>
</dbReference>
<evidence type="ECO:0000259" key="2">
    <source>
        <dbReference type="Pfam" id="PF13477"/>
    </source>
</evidence>
<dbReference type="Proteomes" id="UP001283691">
    <property type="component" value="Unassembled WGS sequence"/>
</dbReference>
<organism evidence="3 4">
    <name type="scientific">Aliarcobacter skirrowii</name>
    <dbReference type="NCBI Taxonomy" id="28200"/>
    <lineage>
        <taxon>Bacteria</taxon>
        <taxon>Pseudomonadati</taxon>
        <taxon>Campylobacterota</taxon>
        <taxon>Epsilonproteobacteria</taxon>
        <taxon>Campylobacterales</taxon>
        <taxon>Arcobacteraceae</taxon>
        <taxon>Aliarcobacter</taxon>
    </lineage>
</organism>
<dbReference type="AlphaFoldDB" id="A0AAW9D9Z1"/>
<dbReference type="EMBL" id="JAUQUR010000002">
    <property type="protein sequence ID" value="MDX4069020.1"/>
    <property type="molecule type" value="Genomic_DNA"/>
</dbReference>
<reference evidence="3" key="2">
    <citation type="submission" date="2023-07" db="EMBL/GenBank/DDBJ databases">
        <authorList>
            <person name="Zhang M."/>
            <person name="Zhou G."/>
        </authorList>
    </citation>
    <scope>NUCLEOTIDE SEQUENCE</scope>
    <source>
        <strain evidence="3">BJSY19SF1-2</strain>
    </source>
</reference>
<dbReference type="InterPro" id="IPR028098">
    <property type="entry name" value="Glyco_trans_4-like_N"/>
</dbReference>
<dbReference type="Gene3D" id="3.40.50.2000">
    <property type="entry name" value="Glycogen Phosphorylase B"/>
    <property type="match status" value="2"/>
</dbReference>
<evidence type="ECO:0000313" key="4">
    <source>
        <dbReference type="Proteomes" id="UP001283691"/>
    </source>
</evidence>
<dbReference type="PANTHER" id="PTHR12526:SF638">
    <property type="entry name" value="SPORE COAT PROTEIN SA"/>
    <property type="match status" value="1"/>
</dbReference>
<protein>
    <submittedName>
        <fullName evidence="3">Glycosyltransferase family 4 protein</fullName>
    </submittedName>
</protein>
<dbReference type="PANTHER" id="PTHR12526">
    <property type="entry name" value="GLYCOSYLTRANSFERASE"/>
    <property type="match status" value="1"/>
</dbReference>